<accession>A0ABW7I607</accession>
<sequence length="103" mass="11435">MEDDPQMQPIDPAMVRYLRVLVTVLTATMIVGFIVIVGLFVTRFAGQGAPDLPEAITLPEGASPMAFTQGPRWFAVVTEADEILIYDRDTGQLRQTLRIDISR</sequence>
<dbReference type="EMBL" id="JBIHMM010000001">
    <property type="protein sequence ID" value="MFH0253236.1"/>
    <property type="molecule type" value="Genomic_DNA"/>
</dbReference>
<feature type="transmembrane region" description="Helical" evidence="1">
    <location>
        <begin position="20"/>
        <end position="41"/>
    </location>
</feature>
<dbReference type="Proteomes" id="UP001607157">
    <property type="component" value="Unassembled WGS sequence"/>
</dbReference>
<keyword evidence="1" id="KW-1133">Transmembrane helix</keyword>
<reference evidence="2 3" key="1">
    <citation type="submission" date="2024-10" db="EMBL/GenBank/DDBJ databases">
        <authorList>
            <person name="Yang X.-N."/>
        </authorList>
    </citation>
    <scope>NUCLEOTIDE SEQUENCE [LARGE SCALE GENOMIC DNA]</scope>
    <source>
        <strain evidence="2 3">CAU 1059</strain>
    </source>
</reference>
<keyword evidence="1" id="KW-0472">Membrane</keyword>
<proteinExistence type="predicted"/>
<protein>
    <submittedName>
        <fullName evidence="2">DUF6476 family protein</fullName>
    </submittedName>
</protein>
<dbReference type="RefSeq" id="WP_377168074.1">
    <property type="nucleotide sequence ID" value="NZ_JBHTJC010000001.1"/>
</dbReference>
<gene>
    <name evidence="2" type="ORF">ACGRVM_05005</name>
</gene>
<keyword evidence="3" id="KW-1185">Reference proteome</keyword>
<dbReference type="Pfam" id="PF20082">
    <property type="entry name" value="DUF6476"/>
    <property type="match status" value="1"/>
</dbReference>
<evidence type="ECO:0000313" key="2">
    <source>
        <dbReference type="EMBL" id="MFH0253236.1"/>
    </source>
</evidence>
<name>A0ABW7I607_9RHOB</name>
<dbReference type="InterPro" id="IPR045519">
    <property type="entry name" value="DUF6476"/>
</dbReference>
<keyword evidence="1" id="KW-0812">Transmembrane</keyword>
<evidence type="ECO:0000313" key="3">
    <source>
        <dbReference type="Proteomes" id="UP001607157"/>
    </source>
</evidence>
<organism evidence="2 3">
    <name type="scientific">Roseovarius aquimarinus</name>
    <dbReference type="NCBI Taxonomy" id="1229156"/>
    <lineage>
        <taxon>Bacteria</taxon>
        <taxon>Pseudomonadati</taxon>
        <taxon>Pseudomonadota</taxon>
        <taxon>Alphaproteobacteria</taxon>
        <taxon>Rhodobacterales</taxon>
        <taxon>Roseobacteraceae</taxon>
        <taxon>Roseovarius</taxon>
    </lineage>
</organism>
<comment type="caution">
    <text evidence="2">The sequence shown here is derived from an EMBL/GenBank/DDBJ whole genome shotgun (WGS) entry which is preliminary data.</text>
</comment>
<evidence type="ECO:0000256" key="1">
    <source>
        <dbReference type="SAM" id="Phobius"/>
    </source>
</evidence>